<dbReference type="Proteomes" id="UP000243459">
    <property type="component" value="Chromosome 1"/>
</dbReference>
<proteinExistence type="predicted"/>
<sequence>MPRAEYSPPEALPRPVPPPEVEPCLGNLDILHLIKELLIHKNPMNKITLEGLMEADIRDFHQDLHVTRQPELLHISLLGNSESKDQPPRVEVTSELVTMLQRGLRVSVGLVDSTSVANRRARPHSFPRGQVLMKALRQPHRLFFLRLGRADFFGRDS</sequence>
<evidence type="ECO:0000313" key="1">
    <source>
        <dbReference type="EMBL" id="ONK81526.1"/>
    </source>
</evidence>
<dbReference type="AlphaFoldDB" id="A0A5P1FT91"/>
<evidence type="ECO:0000313" key="2">
    <source>
        <dbReference type="Proteomes" id="UP000243459"/>
    </source>
</evidence>
<reference evidence="2" key="1">
    <citation type="journal article" date="2017" name="Nat. Commun.">
        <title>The asparagus genome sheds light on the origin and evolution of a young Y chromosome.</title>
        <authorList>
            <person name="Harkess A."/>
            <person name="Zhou J."/>
            <person name="Xu C."/>
            <person name="Bowers J.E."/>
            <person name="Van der Hulst R."/>
            <person name="Ayyampalayam S."/>
            <person name="Mercati F."/>
            <person name="Riccardi P."/>
            <person name="McKain M.R."/>
            <person name="Kakrana A."/>
            <person name="Tang H."/>
            <person name="Ray J."/>
            <person name="Groenendijk J."/>
            <person name="Arikit S."/>
            <person name="Mathioni S.M."/>
            <person name="Nakano M."/>
            <person name="Shan H."/>
            <person name="Telgmann-Rauber A."/>
            <person name="Kanno A."/>
            <person name="Yue Z."/>
            <person name="Chen H."/>
            <person name="Li W."/>
            <person name="Chen Y."/>
            <person name="Xu X."/>
            <person name="Zhang Y."/>
            <person name="Luo S."/>
            <person name="Chen H."/>
            <person name="Gao J."/>
            <person name="Mao Z."/>
            <person name="Pires J.C."/>
            <person name="Luo M."/>
            <person name="Kudrna D."/>
            <person name="Wing R.A."/>
            <person name="Meyers B.C."/>
            <person name="Yi K."/>
            <person name="Kong H."/>
            <person name="Lavrijsen P."/>
            <person name="Sunseri F."/>
            <person name="Falavigna A."/>
            <person name="Ye Y."/>
            <person name="Leebens-Mack J.H."/>
            <person name="Chen G."/>
        </authorList>
    </citation>
    <scope>NUCLEOTIDE SEQUENCE [LARGE SCALE GENOMIC DNA]</scope>
    <source>
        <strain evidence="2">cv. DH0086</strain>
    </source>
</reference>
<dbReference type="Gramene" id="ONK81526">
    <property type="protein sequence ID" value="ONK81526"/>
    <property type="gene ID" value="A4U43_C01F30140"/>
</dbReference>
<dbReference type="EMBL" id="CM007381">
    <property type="protein sequence ID" value="ONK81526.1"/>
    <property type="molecule type" value="Genomic_DNA"/>
</dbReference>
<organism evidence="1 2">
    <name type="scientific">Asparagus officinalis</name>
    <name type="common">Garden asparagus</name>
    <dbReference type="NCBI Taxonomy" id="4686"/>
    <lineage>
        <taxon>Eukaryota</taxon>
        <taxon>Viridiplantae</taxon>
        <taxon>Streptophyta</taxon>
        <taxon>Embryophyta</taxon>
        <taxon>Tracheophyta</taxon>
        <taxon>Spermatophyta</taxon>
        <taxon>Magnoliopsida</taxon>
        <taxon>Liliopsida</taxon>
        <taxon>Asparagales</taxon>
        <taxon>Asparagaceae</taxon>
        <taxon>Asparagoideae</taxon>
        <taxon>Asparagus</taxon>
    </lineage>
</organism>
<protein>
    <submittedName>
        <fullName evidence="1">Uncharacterized protein</fullName>
    </submittedName>
</protein>
<name>A0A5P1FT91_ASPOF</name>
<gene>
    <name evidence="1" type="ORF">A4U43_C01F30140</name>
</gene>
<accession>A0A5P1FT91</accession>
<keyword evidence="2" id="KW-1185">Reference proteome</keyword>